<evidence type="ECO:0000313" key="1">
    <source>
        <dbReference type="EMBL" id="KRY03385.1"/>
    </source>
</evidence>
<proteinExistence type="predicted"/>
<keyword evidence="2" id="KW-1185">Reference proteome</keyword>
<evidence type="ECO:0000313" key="2">
    <source>
        <dbReference type="Proteomes" id="UP000054776"/>
    </source>
</evidence>
<protein>
    <submittedName>
        <fullName evidence="1">Uncharacterized protein</fullName>
    </submittedName>
</protein>
<gene>
    <name evidence="1" type="ORF">T01_7268</name>
</gene>
<sequence>MVNTCALTLANTWTRASTKSNLSWTESYLLRI</sequence>
<dbReference type="InParanoid" id="A0A0V0YSQ4"/>
<comment type="caution">
    <text evidence="1">The sequence shown here is derived from an EMBL/GenBank/DDBJ whole genome shotgun (WGS) entry which is preliminary data.</text>
</comment>
<name>A0A0V0YSQ4_TRISP</name>
<reference evidence="1 2" key="1">
    <citation type="submission" date="2015-01" db="EMBL/GenBank/DDBJ databases">
        <title>Evolution of Trichinella species and genotypes.</title>
        <authorList>
            <person name="Korhonen P.K."/>
            <person name="Edoardo P."/>
            <person name="Giuseppe L.R."/>
            <person name="Gasser R.B."/>
        </authorList>
    </citation>
    <scope>NUCLEOTIDE SEQUENCE [LARGE SCALE GENOMIC DNA]</scope>
    <source>
        <strain evidence="1">ISS3</strain>
    </source>
</reference>
<dbReference type="EMBL" id="JYDH01005199">
    <property type="protein sequence ID" value="KRY03385.1"/>
    <property type="molecule type" value="Genomic_DNA"/>
</dbReference>
<feature type="non-terminal residue" evidence="1">
    <location>
        <position position="32"/>
    </location>
</feature>
<accession>A0A0V0YSQ4</accession>
<dbReference type="AlphaFoldDB" id="A0A0V0YSQ4"/>
<dbReference type="Proteomes" id="UP000054776">
    <property type="component" value="Unassembled WGS sequence"/>
</dbReference>
<organism evidence="1 2">
    <name type="scientific">Trichinella spiralis</name>
    <name type="common">Trichina worm</name>
    <dbReference type="NCBI Taxonomy" id="6334"/>
    <lineage>
        <taxon>Eukaryota</taxon>
        <taxon>Metazoa</taxon>
        <taxon>Ecdysozoa</taxon>
        <taxon>Nematoda</taxon>
        <taxon>Enoplea</taxon>
        <taxon>Dorylaimia</taxon>
        <taxon>Trichinellida</taxon>
        <taxon>Trichinellidae</taxon>
        <taxon>Trichinella</taxon>
    </lineage>
</organism>